<protein>
    <recommendedName>
        <fullName evidence="4">DUF3089 domain-containing protein</fullName>
    </recommendedName>
</protein>
<name>A0A1Y4DGJ0_9BACT</name>
<dbReference type="InterPro" id="IPR029058">
    <property type="entry name" value="AB_hydrolase_fold"/>
</dbReference>
<accession>A0A1Y4DGJ0</accession>
<dbReference type="EMBL" id="NFJD01000005">
    <property type="protein sequence ID" value="OUO56048.1"/>
    <property type="molecule type" value="Genomic_DNA"/>
</dbReference>
<organism evidence="2 3">
    <name type="scientific">Candidatus Avelusimicrobium gallicola</name>
    <dbReference type="NCBI Taxonomy" id="2562704"/>
    <lineage>
        <taxon>Bacteria</taxon>
        <taxon>Pseudomonadati</taxon>
        <taxon>Elusimicrobiota</taxon>
        <taxon>Elusimicrobia</taxon>
        <taxon>Elusimicrobiales</taxon>
        <taxon>Elusimicrobiaceae</taxon>
        <taxon>Candidatus Avelusimicrobium</taxon>
    </lineage>
</organism>
<dbReference type="InterPro" id="IPR021440">
    <property type="entry name" value="DUF3089"/>
</dbReference>
<feature type="transmembrane region" description="Helical" evidence="1">
    <location>
        <begin position="40"/>
        <end position="60"/>
    </location>
</feature>
<proteinExistence type="predicted"/>
<keyword evidence="1" id="KW-1133">Transmembrane helix</keyword>
<keyword evidence="1" id="KW-0472">Membrane</keyword>
<keyword evidence="3" id="KW-1185">Reference proteome</keyword>
<gene>
    <name evidence="2" type="ORF">B5F75_07175</name>
</gene>
<comment type="caution">
    <text evidence="2">The sequence shown here is derived from an EMBL/GenBank/DDBJ whole genome shotgun (WGS) entry which is preliminary data.</text>
</comment>
<dbReference type="SUPFAM" id="SSF53474">
    <property type="entry name" value="alpha/beta-Hydrolases"/>
    <property type="match status" value="1"/>
</dbReference>
<dbReference type="AlphaFoldDB" id="A0A1Y4DGJ0"/>
<evidence type="ECO:0000313" key="3">
    <source>
        <dbReference type="Proteomes" id="UP000196368"/>
    </source>
</evidence>
<dbReference type="Proteomes" id="UP000196368">
    <property type="component" value="Unassembled WGS sequence"/>
</dbReference>
<sequence>MPRALYFFFFILRPNTFIYNTSQIRYIVRKQGGNLMRKLLYFFFLILPVGLCGCLGSSPVPQPAVPDYAQAENWASLPTGLADKPVDVFYVYPTIFGGAGPEQMDISDPQLRAKADVQIGINAGVFTDEANLFAPYYRQASIEVVWMKEREAEDLLKDGYRDVARAFKYYMEHFNQGRPFILAGFSQGSMALLNLMEKKFDNPQWQKQFVAAYLIGYSVTEDDLERYPWLKMAQGETDTGVIVSYNTQLPGYGYSYVLKKGAKGINPVSWKADSSVAPAALHKGAVIFDIVTGEKQAEIPHFSDVWLEEKTGALAVHADAAKYNASQAVFPPGVMHMYDYMFFYNNLKENVQKRIAAYKAAQEQHPSK</sequence>
<evidence type="ECO:0008006" key="4">
    <source>
        <dbReference type="Google" id="ProtNLM"/>
    </source>
</evidence>
<reference evidence="3" key="1">
    <citation type="submission" date="2017-04" db="EMBL/GenBank/DDBJ databases">
        <title>Function of individual gut microbiota members based on whole genome sequencing of pure cultures obtained from chicken caecum.</title>
        <authorList>
            <person name="Medvecky M."/>
            <person name="Cejkova D."/>
            <person name="Polansky O."/>
            <person name="Karasova D."/>
            <person name="Kubasova T."/>
            <person name="Cizek A."/>
            <person name="Rychlik I."/>
        </authorList>
    </citation>
    <scope>NUCLEOTIDE SEQUENCE [LARGE SCALE GENOMIC DNA]</scope>
    <source>
        <strain evidence="3">An273</strain>
    </source>
</reference>
<dbReference type="Pfam" id="PF11288">
    <property type="entry name" value="DUF3089"/>
    <property type="match status" value="1"/>
</dbReference>
<evidence type="ECO:0000256" key="1">
    <source>
        <dbReference type="SAM" id="Phobius"/>
    </source>
</evidence>
<evidence type="ECO:0000313" key="2">
    <source>
        <dbReference type="EMBL" id="OUO56048.1"/>
    </source>
</evidence>
<keyword evidence="1" id="KW-0812">Transmembrane</keyword>